<comment type="caution">
    <text evidence="2">The sequence shown here is derived from an EMBL/GenBank/DDBJ whole genome shotgun (WGS) entry which is preliminary data.</text>
</comment>
<keyword evidence="3" id="KW-1185">Reference proteome</keyword>
<dbReference type="EMBL" id="MJEQ01002259">
    <property type="protein sequence ID" value="OIT27849.1"/>
    <property type="molecule type" value="Genomic_DNA"/>
</dbReference>
<name>A0A1J6L9Y8_NICAT</name>
<protein>
    <submittedName>
        <fullName evidence="2">Uncharacterized protein</fullName>
    </submittedName>
</protein>
<dbReference type="Proteomes" id="UP000187609">
    <property type="component" value="Unassembled WGS sequence"/>
</dbReference>
<accession>A0A1J6L9Y8</accession>
<evidence type="ECO:0000313" key="3">
    <source>
        <dbReference type="Proteomes" id="UP000187609"/>
    </source>
</evidence>
<feature type="region of interest" description="Disordered" evidence="1">
    <location>
        <begin position="61"/>
        <end position="98"/>
    </location>
</feature>
<gene>
    <name evidence="2" type="ORF">A4A49_22655</name>
</gene>
<sequence length="120" mass="13009">MSSTDLPLRKGSVFLSFSQYWPSTTRTAGNSIIAIIIHQRQVVCIFTFILMCGNTNARTPFQRREKRGGDAVDEPHGHPIKFSAAGSGGGPDPWLDGTWSETEETAAAGGGSCHDLDERE</sequence>
<feature type="compositionally biased region" description="Basic and acidic residues" evidence="1">
    <location>
        <begin position="67"/>
        <end position="77"/>
    </location>
</feature>
<evidence type="ECO:0000256" key="1">
    <source>
        <dbReference type="SAM" id="MobiDB-lite"/>
    </source>
</evidence>
<reference evidence="2" key="1">
    <citation type="submission" date="2016-11" db="EMBL/GenBank/DDBJ databases">
        <title>The genome of Nicotiana attenuata.</title>
        <authorList>
            <person name="Xu S."/>
            <person name="Brockmoeller T."/>
            <person name="Gaquerel E."/>
            <person name="Navarro A."/>
            <person name="Kuhl H."/>
            <person name="Gase K."/>
            <person name="Ling Z."/>
            <person name="Zhou W."/>
            <person name="Kreitzer C."/>
            <person name="Stanke M."/>
            <person name="Tang H."/>
            <person name="Lyons E."/>
            <person name="Pandey P."/>
            <person name="Pandey S.P."/>
            <person name="Timmermann B."/>
            <person name="Baldwin I.T."/>
        </authorList>
    </citation>
    <scope>NUCLEOTIDE SEQUENCE [LARGE SCALE GENOMIC DNA]</scope>
    <source>
        <strain evidence="2">UT</strain>
    </source>
</reference>
<evidence type="ECO:0000313" key="2">
    <source>
        <dbReference type="EMBL" id="OIT27849.1"/>
    </source>
</evidence>
<dbReference type="Gramene" id="OIT27849">
    <property type="protein sequence ID" value="OIT27849"/>
    <property type="gene ID" value="A4A49_22655"/>
</dbReference>
<proteinExistence type="predicted"/>
<organism evidence="2 3">
    <name type="scientific">Nicotiana attenuata</name>
    <name type="common">Coyote tobacco</name>
    <dbReference type="NCBI Taxonomy" id="49451"/>
    <lineage>
        <taxon>Eukaryota</taxon>
        <taxon>Viridiplantae</taxon>
        <taxon>Streptophyta</taxon>
        <taxon>Embryophyta</taxon>
        <taxon>Tracheophyta</taxon>
        <taxon>Spermatophyta</taxon>
        <taxon>Magnoliopsida</taxon>
        <taxon>eudicotyledons</taxon>
        <taxon>Gunneridae</taxon>
        <taxon>Pentapetalae</taxon>
        <taxon>asterids</taxon>
        <taxon>lamiids</taxon>
        <taxon>Solanales</taxon>
        <taxon>Solanaceae</taxon>
        <taxon>Nicotianoideae</taxon>
        <taxon>Nicotianeae</taxon>
        <taxon>Nicotiana</taxon>
    </lineage>
</organism>
<dbReference type="AlphaFoldDB" id="A0A1J6L9Y8"/>